<dbReference type="GO" id="GO:0009279">
    <property type="term" value="C:cell outer membrane"/>
    <property type="evidence" value="ECO:0007669"/>
    <property type="project" value="UniProtKB-SubCell"/>
</dbReference>
<evidence type="ECO:0000256" key="7">
    <source>
        <dbReference type="ARBA" id="ARBA00023065"/>
    </source>
</evidence>
<feature type="signal peptide" evidence="13">
    <location>
        <begin position="1"/>
        <end position="28"/>
    </location>
</feature>
<evidence type="ECO:0000256" key="2">
    <source>
        <dbReference type="ARBA" id="ARBA00022448"/>
    </source>
</evidence>
<organism evidence="16 17">
    <name type="scientific">Pseudoalteromonas phenolica</name>
    <dbReference type="NCBI Taxonomy" id="161398"/>
    <lineage>
        <taxon>Bacteria</taxon>
        <taxon>Pseudomonadati</taxon>
        <taxon>Pseudomonadota</taxon>
        <taxon>Gammaproteobacteria</taxon>
        <taxon>Alteromonadales</taxon>
        <taxon>Pseudoalteromonadaceae</taxon>
        <taxon>Pseudoalteromonas</taxon>
    </lineage>
</organism>
<dbReference type="RefSeq" id="WP_138483645.1">
    <property type="nucleotide sequence ID" value="NZ_PPSW01000030.1"/>
</dbReference>
<accession>A0A5R9PXR3</accession>
<evidence type="ECO:0000259" key="15">
    <source>
        <dbReference type="Pfam" id="PF07715"/>
    </source>
</evidence>
<comment type="similarity">
    <text evidence="11 12">Belongs to the TonB-dependent receptor family.</text>
</comment>
<evidence type="ECO:0000313" key="17">
    <source>
        <dbReference type="Proteomes" id="UP000309186"/>
    </source>
</evidence>
<dbReference type="Gene3D" id="2.170.130.10">
    <property type="entry name" value="TonB-dependent receptor, plug domain"/>
    <property type="match status" value="1"/>
</dbReference>
<dbReference type="Pfam" id="PF07715">
    <property type="entry name" value="Plug"/>
    <property type="match status" value="1"/>
</dbReference>
<evidence type="ECO:0000256" key="5">
    <source>
        <dbReference type="ARBA" id="ARBA00022692"/>
    </source>
</evidence>
<keyword evidence="5 11" id="KW-0812">Transmembrane</keyword>
<dbReference type="EMBL" id="PPSW01000030">
    <property type="protein sequence ID" value="TLX45700.1"/>
    <property type="molecule type" value="Genomic_DNA"/>
</dbReference>
<evidence type="ECO:0000313" key="16">
    <source>
        <dbReference type="EMBL" id="TLX45700.1"/>
    </source>
</evidence>
<proteinExistence type="inferred from homology"/>
<reference evidence="16 17" key="1">
    <citation type="submission" date="2018-01" db="EMBL/GenBank/DDBJ databases">
        <title>Co-occurrence of chitin degradation, pigmentation and bioactivity in marine Pseudoalteromonas.</title>
        <authorList>
            <person name="Paulsen S."/>
            <person name="Gram L."/>
            <person name="Machado H."/>
        </authorList>
    </citation>
    <scope>NUCLEOTIDE SEQUENCE [LARGE SCALE GENOMIC DNA]</scope>
    <source>
        <strain evidence="16 17">S3663</strain>
    </source>
</reference>
<gene>
    <name evidence="16" type="ORF">C1E24_17445</name>
</gene>
<feature type="domain" description="TonB-dependent receptor-like beta-barrel" evidence="14">
    <location>
        <begin position="316"/>
        <end position="746"/>
    </location>
</feature>
<keyword evidence="13" id="KW-0732">Signal</keyword>
<feature type="domain" description="TonB-dependent receptor plug" evidence="15">
    <location>
        <begin position="51"/>
        <end position="145"/>
    </location>
</feature>
<evidence type="ECO:0000256" key="4">
    <source>
        <dbReference type="ARBA" id="ARBA00022496"/>
    </source>
</evidence>
<keyword evidence="2 11" id="KW-0813">Transport</keyword>
<dbReference type="InterPro" id="IPR037066">
    <property type="entry name" value="Plug_dom_sf"/>
</dbReference>
<sequence length="787" mass="88392">MKNKTLTHSLLSIAIASSLYSVPMTTSAEEQAKDELEVITVTSRKKVETIVEIPMSVSAVSEVEMANRNYVDASDLFRTLAGAAAPRGQLILRGLSGGNSAAPGTTATFTDDIPFSFTNLADVERVEVLRGPQGTLYGSNAIGGTVRVITKKPVLDEFELFGTMIGKMEKNVDGYDTSMSLGINVPLVEQTLALRVNGNIQNDQRPMYNVATGNQSESQENFLRSQLLWQVDDNTAVTFGYVRTENSSQGTTLGDTSKPGGYYSLRYIDNPDAKYGYDVEHQWNECDPEWGRVRCVQGGDFVKGAVDKYAVYSIFDGYSQNENDLFTLNVSVDNIADIASFTYAGSYRENEGSSLDDWSRLDGADMFKTWIVNKRESKRTTHEIRFQNYDLNSPLSWTVGMFYDKYSTPSIPDYQWQYLESGDDISAAANYWWSWSGLDVRQMGIDKFGDGSKIWNLREYGSWDRELALFADASYTIETKDMGEFEVNAGIRRFDLEDYSHSESEGIWSEEVTLTGGEEDGNRFKFSLSWRPEDNYSIYGLYSEGYRPGGNNGPLAAACQADPKAGDKKDRYTSDSIDNYEIGYKASLFDGRFNFTSAAYHIDWTDIKTSIYMDTCGFSYTANAGEAQSQGLEFESTATLTDTLQLVFNASYTKSELTKDNAAISGKKGDEMTMVPKYNAYIALDKEFELNGKPVFVRADMSAYGKYKTHFNTKEGDQVPAYKIFNLSARYEVNENVKLSLHLNNVFNKETELYKRDRSRSNSATAQKYIEFLPERTVSVRLDYVFF</sequence>
<dbReference type="SUPFAM" id="SSF56935">
    <property type="entry name" value="Porins"/>
    <property type="match status" value="1"/>
</dbReference>
<dbReference type="Proteomes" id="UP000309186">
    <property type="component" value="Unassembled WGS sequence"/>
</dbReference>
<comment type="caution">
    <text evidence="16">The sequence shown here is derived from an EMBL/GenBank/DDBJ whole genome shotgun (WGS) entry which is preliminary data.</text>
</comment>
<keyword evidence="6" id="KW-0408">Iron</keyword>
<protein>
    <submittedName>
        <fullName evidence="16">TonB-dependent receptor</fullName>
    </submittedName>
</protein>
<keyword evidence="16" id="KW-0675">Receptor</keyword>
<keyword evidence="3 11" id="KW-1134">Transmembrane beta strand</keyword>
<evidence type="ECO:0000256" key="6">
    <source>
        <dbReference type="ARBA" id="ARBA00023004"/>
    </source>
</evidence>
<name>A0A5R9PXR3_9GAMM</name>
<dbReference type="CDD" id="cd01347">
    <property type="entry name" value="ligand_gated_channel"/>
    <property type="match status" value="1"/>
</dbReference>
<evidence type="ECO:0000256" key="1">
    <source>
        <dbReference type="ARBA" id="ARBA00004571"/>
    </source>
</evidence>
<evidence type="ECO:0000259" key="14">
    <source>
        <dbReference type="Pfam" id="PF00593"/>
    </source>
</evidence>
<dbReference type="InterPro" id="IPR012910">
    <property type="entry name" value="Plug_dom"/>
</dbReference>
<evidence type="ECO:0000256" key="11">
    <source>
        <dbReference type="PROSITE-ProRule" id="PRU01360"/>
    </source>
</evidence>
<dbReference type="PANTHER" id="PTHR32552">
    <property type="entry name" value="FERRICHROME IRON RECEPTOR-RELATED"/>
    <property type="match status" value="1"/>
</dbReference>
<dbReference type="GO" id="GO:0006826">
    <property type="term" value="P:iron ion transport"/>
    <property type="evidence" value="ECO:0007669"/>
    <property type="project" value="UniProtKB-KW"/>
</dbReference>
<dbReference type="OrthoDB" id="127311at2"/>
<keyword evidence="4" id="KW-0410">Iron transport</keyword>
<dbReference type="AlphaFoldDB" id="A0A5R9PXR3"/>
<keyword evidence="9 11" id="KW-0472">Membrane</keyword>
<dbReference type="PROSITE" id="PS52016">
    <property type="entry name" value="TONB_DEPENDENT_REC_3"/>
    <property type="match status" value="1"/>
</dbReference>
<dbReference type="Gene3D" id="2.40.170.20">
    <property type="entry name" value="TonB-dependent receptor, beta-barrel domain"/>
    <property type="match status" value="1"/>
</dbReference>
<comment type="subcellular location">
    <subcellularLocation>
        <location evidence="1 11">Cell outer membrane</location>
        <topology evidence="1 11">Multi-pass membrane protein</topology>
    </subcellularLocation>
</comment>
<evidence type="ECO:0000256" key="10">
    <source>
        <dbReference type="ARBA" id="ARBA00023237"/>
    </source>
</evidence>
<dbReference type="InterPro" id="IPR039426">
    <property type="entry name" value="TonB-dep_rcpt-like"/>
</dbReference>
<keyword evidence="10 11" id="KW-0998">Cell outer membrane</keyword>
<keyword evidence="8 12" id="KW-0798">TonB box</keyword>
<dbReference type="Pfam" id="PF00593">
    <property type="entry name" value="TonB_dep_Rec_b-barrel"/>
    <property type="match status" value="1"/>
</dbReference>
<dbReference type="PANTHER" id="PTHR32552:SF81">
    <property type="entry name" value="TONB-DEPENDENT OUTER MEMBRANE RECEPTOR"/>
    <property type="match status" value="1"/>
</dbReference>
<dbReference type="InterPro" id="IPR036942">
    <property type="entry name" value="Beta-barrel_TonB_sf"/>
</dbReference>
<evidence type="ECO:0000256" key="13">
    <source>
        <dbReference type="SAM" id="SignalP"/>
    </source>
</evidence>
<feature type="chain" id="PRO_5024392659" evidence="13">
    <location>
        <begin position="29"/>
        <end position="787"/>
    </location>
</feature>
<evidence type="ECO:0000256" key="8">
    <source>
        <dbReference type="ARBA" id="ARBA00023077"/>
    </source>
</evidence>
<evidence type="ECO:0000256" key="3">
    <source>
        <dbReference type="ARBA" id="ARBA00022452"/>
    </source>
</evidence>
<keyword evidence="7" id="KW-0406">Ion transport</keyword>
<dbReference type="InterPro" id="IPR000531">
    <property type="entry name" value="Beta-barrel_TonB"/>
</dbReference>
<evidence type="ECO:0000256" key="9">
    <source>
        <dbReference type="ARBA" id="ARBA00023136"/>
    </source>
</evidence>
<evidence type="ECO:0000256" key="12">
    <source>
        <dbReference type="RuleBase" id="RU003357"/>
    </source>
</evidence>